<keyword evidence="2" id="KW-0489">Methyltransferase</keyword>
<keyword evidence="4" id="KW-0949">S-adenosyl-L-methionine</keyword>
<reference evidence="10" key="2">
    <citation type="submission" date="2023-05" db="EMBL/GenBank/DDBJ databases">
        <authorList>
            <person name="Schelkunov M.I."/>
        </authorList>
    </citation>
    <scope>NUCLEOTIDE SEQUENCE</scope>
    <source>
        <strain evidence="10">Hsosn_3</strain>
        <tissue evidence="10">Leaf</tissue>
    </source>
</reference>
<reference evidence="10" key="1">
    <citation type="submission" date="2023-02" db="EMBL/GenBank/DDBJ databases">
        <title>Genome of toxic invasive species Heracleum sosnowskyi carries increased number of genes despite the absence of recent whole-genome duplications.</title>
        <authorList>
            <person name="Schelkunov M."/>
            <person name="Shtratnikova V."/>
            <person name="Makarenko M."/>
            <person name="Klepikova A."/>
            <person name="Omelchenko D."/>
            <person name="Novikova G."/>
            <person name="Obukhova E."/>
            <person name="Bogdanov V."/>
            <person name="Penin A."/>
            <person name="Logacheva M."/>
        </authorList>
    </citation>
    <scope>NUCLEOTIDE SEQUENCE</scope>
    <source>
        <strain evidence="10">Hsosn_3</strain>
        <tissue evidence="10">Leaf</tissue>
    </source>
</reference>
<dbReference type="GO" id="GO:0032259">
    <property type="term" value="P:methylation"/>
    <property type="evidence" value="ECO:0007669"/>
    <property type="project" value="UniProtKB-KW"/>
</dbReference>
<evidence type="ECO:0000259" key="9">
    <source>
        <dbReference type="PROSITE" id="PS51680"/>
    </source>
</evidence>
<evidence type="ECO:0000256" key="3">
    <source>
        <dbReference type="ARBA" id="ARBA00022679"/>
    </source>
</evidence>
<dbReference type="EMBL" id="JAUIZM010000006">
    <property type="protein sequence ID" value="KAK1380407.1"/>
    <property type="molecule type" value="Genomic_DNA"/>
</dbReference>
<accession>A0AAD8I750</accession>
<feature type="compositionally biased region" description="Polar residues" evidence="8">
    <location>
        <begin position="184"/>
        <end position="204"/>
    </location>
</feature>
<keyword evidence="3" id="KW-0808">Transferase</keyword>
<dbReference type="AlphaFoldDB" id="A0AAD8I750"/>
<evidence type="ECO:0000256" key="8">
    <source>
        <dbReference type="SAM" id="MobiDB-lite"/>
    </source>
</evidence>
<comment type="caution">
    <text evidence="10">The sequence shown here is derived from an EMBL/GenBank/DDBJ whole genome shotgun (WGS) entry which is preliminary data.</text>
</comment>
<evidence type="ECO:0000256" key="7">
    <source>
        <dbReference type="ARBA" id="ARBA00023242"/>
    </source>
</evidence>
<keyword evidence="6" id="KW-0238">DNA-binding</keyword>
<keyword evidence="7" id="KW-0539">Nucleus</keyword>
<dbReference type="GO" id="GO:0005634">
    <property type="term" value="C:nucleus"/>
    <property type="evidence" value="ECO:0007669"/>
    <property type="project" value="UniProtKB-SubCell"/>
</dbReference>
<dbReference type="SUPFAM" id="SSF53335">
    <property type="entry name" value="S-adenosyl-L-methionine-dependent methyltransferases"/>
    <property type="match status" value="2"/>
</dbReference>
<dbReference type="InterPro" id="IPR029063">
    <property type="entry name" value="SAM-dependent_MTases_sf"/>
</dbReference>
<evidence type="ECO:0000313" key="10">
    <source>
        <dbReference type="EMBL" id="KAK1380407.1"/>
    </source>
</evidence>
<dbReference type="PROSITE" id="PS51680">
    <property type="entry name" value="SAM_MT_DRM"/>
    <property type="match status" value="1"/>
</dbReference>
<keyword evidence="5" id="KW-0677">Repeat</keyword>
<name>A0AAD8I750_9APIA</name>
<dbReference type="InterPro" id="IPR030380">
    <property type="entry name" value="SAM_MeTfrase_DRM"/>
</dbReference>
<dbReference type="PANTHER" id="PTHR23068:SF11">
    <property type="entry name" value="INACTIVE DNA (CYTOSINE-5)-METHYLTRANSFERASE DRM3-RELATED"/>
    <property type="match status" value="1"/>
</dbReference>
<dbReference type="GO" id="GO:0008168">
    <property type="term" value="F:methyltransferase activity"/>
    <property type="evidence" value="ECO:0007669"/>
    <property type="project" value="UniProtKB-KW"/>
</dbReference>
<dbReference type="PANTHER" id="PTHR23068">
    <property type="entry name" value="DNA CYTOSINE-5- -METHYLTRANSFERASE 3-RELATED"/>
    <property type="match status" value="1"/>
</dbReference>
<feature type="domain" description="SAM-dependent MTase DRM-type" evidence="9">
    <location>
        <begin position="299"/>
        <end position="636"/>
    </location>
</feature>
<keyword evidence="11" id="KW-1185">Reference proteome</keyword>
<gene>
    <name evidence="10" type="ORF">POM88_027151</name>
</gene>
<evidence type="ECO:0000256" key="4">
    <source>
        <dbReference type="ARBA" id="ARBA00022691"/>
    </source>
</evidence>
<organism evidence="10 11">
    <name type="scientific">Heracleum sosnowskyi</name>
    <dbReference type="NCBI Taxonomy" id="360622"/>
    <lineage>
        <taxon>Eukaryota</taxon>
        <taxon>Viridiplantae</taxon>
        <taxon>Streptophyta</taxon>
        <taxon>Embryophyta</taxon>
        <taxon>Tracheophyta</taxon>
        <taxon>Spermatophyta</taxon>
        <taxon>Magnoliopsida</taxon>
        <taxon>eudicotyledons</taxon>
        <taxon>Gunneridae</taxon>
        <taxon>Pentapetalae</taxon>
        <taxon>asterids</taxon>
        <taxon>campanulids</taxon>
        <taxon>Apiales</taxon>
        <taxon>Apiaceae</taxon>
        <taxon>Apioideae</taxon>
        <taxon>apioid superclade</taxon>
        <taxon>Tordylieae</taxon>
        <taxon>Tordyliinae</taxon>
        <taxon>Heracleum</taxon>
    </lineage>
</organism>
<comment type="subcellular location">
    <subcellularLocation>
        <location evidence="1">Nucleus</location>
    </subcellularLocation>
</comment>
<feature type="region of interest" description="Disordered" evidence="8">
    <location>
        <begin position="184"/>
        <end position="222"/>
    </location>
</feature>
<dbReference type="Proteomes" id="UP001237642">
    <property type="component" value="Unassembled WGS sequence"/>
</dbReference>
<dbReference type="InterPro" id="IPR050390">
    <property type="entry name" value="C5-Methyltransferase"/>
</dbReference>
<evidence type="ECO:0000256" key="5">
    <source>
        <dbReference type="ARBA" id="ARBA00022737"/>
    </source>
</evidence>
<evidence type="ECO:0000256" key="1">
    <source>
        <dbReference type="ARBA" id="ARBA00004123"/>
    </source>
</evidence>
<protein>
    <submittedName>
        <fullName evidence="10">Inactive DNA (Cytosine-5)-methyltransferase DRM3</fullName>
    </submittedName>
</protein>
<evidence type="ECO:0000256" key="2">
    <source>
        <dbReference type="ARBA" id="ARBA00022603"/>
    </source>
</evidence>
<proteinExistence type="predicted"/>
<evidence type="ECO:0000313" key="11">
    <source>
        <dbReference type="Proteomes" id="UP001237642"/>
    </source>
</evidence>
<sequence>MPSWGGQDKMKKSKFGKLSAAPRIEFILQQLYYICDKTRSPEELTTIQTISFYAICRALRRWLLTKEKDPDAPGGSNASKAFLLQMNFSSNEVDFAIEKLGENAPIDELVDFIVASQIAGETKDVSANRNDEERNEDCPSIQKSMDKRHQLLEMGFSEQEVSVAIEMNGPDKSLAELTETIVSGQAASSNKNSSRFPSHMWSNPPQKPRLLGGQEATSSSMDLHLTEEKRKRVEEGYINEPAYLKMSKEEYEDNPSSSYAKRMEASQTFSKVTSSMPVSQRKLPYKSQKPRLGLPKPISCKSIDAMVARPPYFFYAHVVNLSSDSWNRVSQFLYAIEPEFADTRFYSALSRKEGYVHNLPTDNRFEIIPKSPMSIQEGIPDTKKWWPLWDTRKHITFVNAETAGISQQCNTVERMLTDSRGSLTGKSQQDLLYQIQNSSLVWVGPNKLKPMEPEHMERILGYPVNHTLAAGISLTDRLQSLRYCFQTDTLGYHISGLKSRFPKGLTVLSINSGIGGSEISLHRLGIHLRAVVSIEHCEKNRRILKRWWSSSGQSGELVQIDNIRKLSSNKIETLTKNFGGFDFIICQNPCNFSSKSPSDSESPDLSKDVGELEGFDFTYFCEFVRVLQRVLDLSRK</sequence>
<dbReference type="Gene3D" id="3.40.50.150">
    <property type="entry name" value="Vaccinia Virus protein VP39"/>
    <property type="match status" value="1"/>
</dbReference>
<dbReference type="GO" id="GO:0003677">
    <property type="term" value="F:DNA binding"/>
    <property type="evidence" value="ECO:0007669"/>
    <property type="project" value="UniProtKB-KW"/>
</dbReference>
<evidence type="ECO:0000256" key="6">
    <source>
        <dbReference type="ARBA" id="ARBA00023125"/>
    </source>
</evidence>